<organism evidence="2 3">
    <name type="scientific">Effrenium voratum</name>
    <dbReference type="NCBI Taxonomy" id="2562239"/>
    <lineage>
        <taxon>Eukaryota</taxon>
        <taxon>Sar</taxon>
        <taxon>Alveolata</taxon>
        <taxon>Dinophyceae</taxon>
        <taxon>Suessiales</taxon>
        <taxon>Symbiodiniaceae</taxon>
        <taxon>Effrenium</taxon>
    </lineage>
</organism>
<feature type="compositionally biased region" description="Basic and acidic residues" evidence="1">
    <location>
        <begin position="76"/>
        <end position="97"/>
    </location>
</feature>
<name>A0AA36JCT2_9DINO</name>
<comment type="caution">
    <text evidence="2">The sequence shown here is derived from an EMBL/GenBank/DDBJ whole genome shotgun (WGS) entry which is preliminary data.</text>
</comment>
<proteinExistence type="predicted"/>
<evidence type="ECO:0000313" key="3">
    <source>
        <dbReference type="Proteomes" id="UP001178507"/>
    </source>
</evidence>
<evidence type="ECO:0000313" key="2">
    <source>
        <dbReference type="EMBL" id="CAJ1403862.1"/>
    </source>
</evidence>
<sequence>MSRLVDYAVWKEHLARQQRMDHHRLKEVTTTEKDKPFSGNAPYFTRGWAHNFYNDSSKVRMLLRPEASAPGTSIAEKADAFRPREGSLSARHEEPSRLKLPAVRGTSTPQATPRRDLGREYYCPPP</sequence>
<accession>A0AA36JCT2</accession>
<gene>
    <name evidence="2" type="ORF">EVOR1521_LOCUS26435</name>
</gene>
<feature type="region of interest" description="Disordered" evidence="1">
    <location>
        <begin position="68"/>
        <end position="126"/>
    </location>
</feature>
<dbReference type="AlphaFoldDB" id="A0AA36JCT2"/>
<reference evidence="2" key="1">
    <citation type="submission" date="2023-08" db="EMBL/GenBank/DDBJ databases">
        <authorList>
            <person name="Chen Y."/>
            <person name="Shah S."/>
            <person name="Dougan E. K."/>
            <person name="Thang M."/>
            <person name="Chan C."/>
        </authorList>
    </citation>
    <scope>NUCLEOTIDE SEQUENCE</scope>
</reference>
<dbReference type="EMBL" id="CAUJNA010003513">
    <property type="protein sequence ID" value="CAJ1403862.1"/>
    <property type="molecule type" value="Genomic_DNA"/>
</dbReference>
<evidence type="ECO:0000256" key="1">
    <source>
        <dbReference type="SAM" id="MobiDB-lite"/>
    </source>
</evidence>
<keyword evidence="3" id="KW-1185">Reference proteome</keyword>
<dbReference type="Proteomes" id="UP001178507">
    <property type="component" value="Unassembled WGS sequence"/>
</dbReference>
<protein>
    <submittedName>
        <fullName evidence="2">Uncharacterized protein</fullName>
    </submittedName>
</protein>